<evidence type="ECO:0000313" key="5">
    <source>
        <dbReference type="EMBL" id="MDT0683487.1"/>
    </source>
</evidence>
<dbReference type="InterPro" id="IPR009003">
    <property type="entry name" value="Peptidase_S1_PA"/>
</dbReference>
<dbReference type="SUPFAM" id="SSF50494">
    <property type="entry name" value="Trypsin-like serine proteases"/>
    <property type="match status" value="1"/>
</dbReference>
<comment type="similarity">
    <text evidence="1">Belongs to the peptidase S1C family.</text>
</comment>
<dbReference type="SUPFAM" id="SSF50156">
    <property type="entry name" value="PDZ domain-like"/>
    <property type="match status" value="1"/>
</dbReference>
<feature type="domain" description="PDZ" evidence="4">
    <location>
        <begin position="253"/>
        <end position="357"/>
    </location>
</feature>
<evidence type="ECO:0000256" key="3">
    <source>
        <dbReference type="ARBA" id="ARBA00022801"/>
    </source>
</evidence>
<dbReference type="InterPro" id="IPR036034">
    <property type="entry name" value="PDZ_sf"/>
</dbReference>
<name>A0ABU3DK54_9RHOB</name>
<accession>A0ABU3DK54</accession>
<dbReference type="Gene3D" id="2.40.10.10">
    <property type="entry name" value="Trypsin-like serine proteases"/>
    <property type="match status" value="2"/>
</dbReference>
<keyword evidence="3" id="KW-0378">Hydrolase</keyword>
<dbReference type="Gene3D" id="2.30.42.10">
    <property type="match status" value="1"/>
</dbReference>
<dbReference type="PANTHER" id="PTHR43343">
    <property type="entry name" value="PEPTIDASE S12"/>
    <property type="match status" value="1"/>
</dbReference>
<evidence type="ECO:0000256" key="2">
    <source>
        <dbReference type="ARBA" id="ARBA00022670"/>
    </source>
</evidence>
<dbReference type="Pfam" id="PF13180">
    <property type="entry name" value="PDZ_2"/>
    <property type="match status" value="1"/>
</dbReference>
<dbReference type="PANTHER" id="PTHR43343:SF3">
    <property type="entry name" value="PROTEASE DO-LIKE 8, CHLOROPLASTIC"/>
    <property type="match status" value="1"/>
</dbReference>
<dbReference type="PRINTS" id="PR00834">
    <property type="entry name" value="PROTEASES2C"/>
</dbReference>
<proteinExistence type="inferred from homology"/>
<dbReference type="RefSeq" id="WP_311692088.1">
    <property type="nucleotide sequence ID" value="NZ_JAVRHL010000003.1"/>
</dbReference>
<evidence type="ECO:0000256" key="1">
    <source>
        <dbReference type="ARBA" id="ARBA00010541"/>
    </source>
</evidence>
<keyword evidence="6" id="KW-1185">Reference proteome</keyword>
<organism evidence="5 6">
    <name type="scientific">Tropicimonas omnivorans</name>
    <dbReference type="NCBI Taxonomy" id="3075590"/>
    <lineage>
        <taxon>Bacteria</taxon>
        <taxon>Pseudomonadati</taxon>
        <taxon>Pseudomonadota</taxon>
        <taxon>Alphaproteobacteria</taxon>
        <taxon>Rhodobacterales</taxon>
        <taxon>Roseobacteraceae</taxon>
        <taxon>Tropicimonas</taxon>
    </lineage>
</organism>
<dbReference type="InterPro" id="IPR001478">
    <property type="entry name" value="PDZ"/>
</dbReference>
<dbReference type="EMBL" id="JAVRHL010000003">
    <property type="protein sequence ID" value="MDT0683487.1"/>
    <property type="molecule type" value="Genomic_DNA"/>
</dbReference>
<protein>
    <submittedName>
        <fullName evidence="5">Trypsin-like peptidase domain-containing protein</fullName>
    </submittedName>
</protein>
<dbReference type="InterPro" id="IPR001940">
    <property type="entry name" value="Peptidase_S1C"/>
</dbReference>
<gene>
    <name evidence="5" type="ORF">RM543_12390</name>
</gene>
<dbReference type="PROSITE" id="PS50106">
    <property type="entry name" value="PDZ"/>
    <property type="match status" value="1"/>
</dbReference>
<reference evidence="5 6" key="1">
    <citation type="submission" date="2023-09" db="EMBL/GenBank/DDBJ databases">
        <authorList>
            <person name="Rey-Velasco X."/>
        </authorList>
    </citation>
    <scope>NUCLEOTIDE SEQUENCE [LARGE SCALE GENOMIC DNA]</scope>
    <source>
        <strain evidence="5 6">F158</strain>
    </source>
</reference>
<dbReference type="InterPro" id="IPR051201">
    <property type="entry name" value="Chloro_Bact_Ser_Proteases"/>
</dbReference>
<keyword evidence="2" id="KW-0645">Protease</keyword>
<evidence type="ECO:0000313" key="6">
    <source>
        <dbReference type="Proteomes" id="UP001265259"/>
    </source>
</evidence>
<dbReference type="SMART" id="SM00228">
    <property type="entry name" value="PDZ"/>
    <property type="match status" value="1"/>
</dbReference>
<comment type="caution">
    <text evidence="5">The sequence shown here is derived from an EMBL/GenBank/DDBJ whole genome shotgun (WGS) entry which is preliminary data.</text>
</comment>
<evidence type="ECO:0000259" key="4">
    <source>
        <dbReference type="PROSITE" id="PS50106"/>
    </source>
</evidence>
<dbReference type="Pfam" id="PF13365">
    <property type="entry name" value="Trypsin_2"/>
    <property type="match status" value="1"/>
</dbReference>
<dbReference type="InterPro" id="IPR043504">
    <property type="entry name" value="Peptidase_S1_PA_chymotrypsin"/>
</dbReference>
<sequence>MRVLSRLILLVAAITALVLAWNAPEIVRALDRPATLALPEPAPVSRDLAPNEAAVIETVETTRGSVVAISTSQRLAGAFGYGAREVPRGTGSGFVWDDRGHIITNAHVIEGASRAWVGLANGETYEAELVGADVRRDIAVLRIGASAVPPALPRGTSAPLRVGQSVLAIGNPFGLDWTLTTGVVSALDRELPSESGPALRGLIQTDAAINPGNSGGPLLDSSGRLIGMNSAIYSLSGASAGIGFAVPVDTLARVVPQLIERGLYSPPDLGIEAYPRVNALARREGLEGIVIMGVRPGSGAEEAGIEPARLSRRGGIVPGDILTEVEGAPVTTLDALQAALEEHRAGEDVTLTLERAGTARQETVTLDAGA</sequence>
<dbReference type="Proteomes" id="UP001265259">
    <property type="component" value="Unassembled WGS sequence"/>
</dbReference>